<accession>A0A2W5QDL8</accession>
<evidence type="ECO:0000256" key="2">
    <source>
        <dbReference type="ARBA" id="ARBA00023239"/>
    </source>
</evidence>
<dbReference type="AlphaFoldDB" id="A0A2W5QDL8"/>
<organism evidence="3 4">
    <name type="scientific">Variovorax paradoxus</name>
    <dbReference type="NCBI Taxonomy" id="34073"/>
    <lineage>
        <taxon>Bacteria</taxon>
        <taxon>Pseudomonadati</taxon>
        <taxon>Pseudomonadota</taxon>
        <taxon>Betaproteobacteria</taxon>
        <taxon>Burkholderiales</taxon>
        <taxon>Comamonadaceae</taxon>
        <taxon>Variovorax</taxon>
    </lineage>
</organism>
<name>A0A2W5QDL8_VARPD</name>
<keyword evidence="3" id="KW-0808">Transferase</keyword>
<dbReference type="PANTHER" id="PTHR12192:SF2">
    <property type="entry name" value="GLUTATHIONE-SPECIFIC GAMMA-GLUTAMYLCYCLOTRANSFERASE 2"/>
    <property type="match status" value="1"/>
</dbReference>
<dbReference type="EC" id="4.3.2.7" evidence="1"/>
<dbReference type="SUPFAM" id="SSF110857">
    <property type="entry name" value="Gamma-glutamyl cyclotransferase-like"/>
    <property type="match status" value="1"/>
</dbReference>
<dbReference type="GO" id="GO:0005737">
    <property type="term" value="C:cytoplasm"/>
    <property type="evidence" value="ECO:0007669"/>
    <property type="project" value="TreeGrafter"/>
</dbReference>
<protein>
    <recommendedName>
        <fullName evidence="1">glutathione-specific gamma-glutamylcyclotransferase</fullName>
        <ecNumber evidence="1">4.3.2.7</ecNumber>
    </recommendedName>
</protein>
<dbReference type="Pfam" id="PF04752">
    <property type="entry name" value="ChaC"/>
    <property type="match status" value="1"/>
</dbReference>
<dbReference type="PANTHER" id="PTHR12192">
    <property type="entry name" value="CATION TRANSPORT PROTEIN CHAC-RELATED"/>
    <property type="match status" value="1"/>
</dbReference>
<comment type="caution">
    <text evidence="3">The sequence shown here is derived from an EMBL/GenBank/DDBJ whole genome shotgun (WGS) entry which is preliminary data.</text>
</comment>
<dbReference type="GO" id="GO:0006751">
    <property type="term" value="P:glutathione catabolic process"/>
    <property type="evidence" value="ECO:0007669"/>
    <property type="project" value="InterPro"/>
</dbReference>
<gene>
    <name evidence="3" type="ORF">DI563_06795</name>
</gene>
<dbReference type="InterPro" id="IPR013024">
    <property type="entry name" value="GGCT-like"/>
</dbReference>
<evidence type="ECO:0000313" key="3">
    <source>
        <dbReference type="EMBL" id="PZQ76551.1"/>
    </source>
</evidence>
<dbReference type="GO" id="GO:0061928">
    <property type="term" value="F:glutathione specific gamma-glutamylcyclotransferase activity"/>
    <property type="evidence" value="ECO:0007669"/>
    <property type="project" value="UniProtKB-EC"/>
</dbReference>
<dbReference type="InterPro" id="IPR036568">
    <property type="entry name" value="GGCT-like_sf"/>
</dbReference>
<dbReference type="GO" id="GO:0016740">
    <property type="term" value="F:transferase activity"/>
    <property type="evidence" value="ECO:0007669"/>
    <property type="project" value="UniProtKB-KW"/>
</dbReference>
<dbReference type="Proteomes" id="UP000249135">
    <property type="component" value="Unassembled WGS sequence"/>
</dbReference>
<sequence>MPTPKLLFPAVDGPLTRERLHDGSLLAALRASAPPGMVLRSDEELAASLDETLATHPADEPLWLFGYGSLMWNPAIHYLDALPATVRGWSRRFCLWLYTARGTPEVPGLMLALDRGGGCRGIGFRIAAEQVRTELTLLWRREMLGGTYDARWVQADIGGQRSRALTFVANRRHPRYAGALQPEEAMRHIATAAGSLGSCRAYFDQTVAALERLGIRDAAIERLRAALAQLPPAPPAAIVTRDGPQTVAGPVAAAPSLLSNP</sequence>
<proteinExistence type="predicted"/>
<dbReference type="EMBL" id="QFPP01000049">
    <property type="protein sequence ID" value="PZQ76551.1"/>
    <property type="molecule type" value="Genomic_DNA"/>
</dbReference>
<evidence type="ECO:0000313" key="4">
    <source>
        <dbReference type="Proteomes" id="UP000249135"/>
    </source>
</evidence>
<reference evidence="3 4" key="1">
    <citation type="submission" date="2017-08" db="EMBL/GenBank/DDBJ databases">
        <title>Infants hospitalized years apart are colonized by the same room-sourced microbial strains.</title>
        <authorList>
            <person name="Brooks B."/>
            <person name="Olm M.R."/>
            <person name="Firek B.A."/>
            <person name="Baker R."/>
            <person name="Thomas B.C."/>
            <person name="Morowitz M.J."/>
            <person name="Banfield J.F."/>
        </authorList>
    </citation>
    <scope>NUCLEOTIDE SEQUENCE [LARGE SCALE GENOMIC DNA]</scope>
    <source>
        <strain evidence="3">S2_005_003_R2_41</strain>
    </source>
</reference>
<dbReference type="Gene3D" id="3.10.490.10">
    <property type="entry name" value="Gamma-glutamyl cyclotransferase-like"/>
    <property type="match status" value="1"/>
</dbReference>
<evidence type="ECO:0000256" key="1">
    <source>
        <dbReference type="ARBA" id="ARBA00012344"/>
    </source>
</evidence>
<dbReference type="InterPro" id="IPR006840">
    <property type="entry name" value="ChaC"/>
</dbReference>
<keyword evidence="2" id="KW-0456">Lyase</keyword>
<dbReference type="CDD" id="cd06661">
    <property type="entry name" value="GGCT_like"/>
    <property type="match status" value="1"/>
</dbReference>